<dbReference type="GO" id="GO:0004177">
    <property type="term" value="F:aminopeptidase activity"/>
    <property type="evidence" value="ECO:0007669"/>
    <property type="project" value="UniProtKB-KW"/>
</dbReference>
<gene>
    <name evidence="12" type="ORF">EV684_106190</name>
</gene>
<evidence type="ECO:0000256" key="2">
    <source>
        <dbReference type="ARBA" id="ARBA00004496"/>
    </source>
</evidence>
<dbReference type="Proteomes" id="UP000295106">
    <property type="component" value="Unassembled WGS sequence"/>
</dbReference>
<evidence type="ECO:0000256" key="7">
    <source>
        <dbReference type="ARBA" id="ARBA00022490"/>
    </source>
</evidence>
<dbReference type="InterPro" id="IPR005944">
    <property type="entry name" value="Pro_iminopeptidase"/>
</dbReference>
<dbReference type="PANTHER" id="PTHR43722">
    <property type="entry name" value="PROLINE IMINOPEPTIDASE"/>
    <property type="match status" value="1"/>
</dbReference>
<dbReference type="InterPro" id="IPR029058">
    <property type="entry name" value="AB_hydrolase_fold"/>
</dbReference>
<dbReference type="InterPro" id="IPR000073">
    <property type="entry name" value="AB_hydrolase_1"/>
</dbReference>
<dbReference type="Gene3D" id="3.40.50.1820">
    <property type="entry name" value="alpha/beta hydrolase"/>
    <property type="match status" value="1"/>
</dbReference>
<evidence type="ECO:0000256" key="1">
    <source>
        <dbReference type="ARBA" id="ARBA00001585"/>
    </source>
</evidence>
<dbReference type="AlphaFoldDB" id="A0A4V2SGV1"/>
<dbReference type="InterPro" id="IPR002410">
    <property type="entry name" value="Peptidase_S33"/>
</dbReference>
<keyword evidence="9" id="KW-0378">Hydrolase</keyword>
<dbReference type="OrthoDB" id="9796770at2"/>
<dbReference type="SUPFAM" id="SSF53474">
    <property type="entry name" value="alpha/beta-Hydrolases"/>
    <property type="match status" value="1"/>
</dbReference>
<name>A0A4V2SGV1_RUBGE</name>
<evidence type="ECO:0000259" key="11">
    <source>
        <dbReference type="Pfam" id="PF00561"/>
    </source>
</evidence>
<evidence type="ECO:0000256" key="8">
    <source>
        <dbReference type="ARBA" id="ARBA00022670"/>
    </source>
</evidence>
<dbReference type="GO" id="GO:0005737">
    <property type="term" value="C:cytoplasm"/>
    <property type="evidence" value="ECO:0007669"/>
    <property type="project" value="UniProtKB-SubCell"/>
</dbReference>
<accession>A0A4V2SGV1</accession>
<dbReference type="EC" id="3.4.11.5" evidence="4"/>
<organism evidence="12 13">
    <name type="scientific">Rubrivivax gelatinosus</name>
    <name type="common">Rhodocyclus gelatinosus</name>
    <name type="synonym">Rhodopseudomonas gelatinosa</name>
    <dbReference type="NCBI Taxonomy" id="28068"/>
    <lineage>
        <taxon>Bacteria</taxon>
        <taxon>Pseudomonadati</taxon>
        <taxon>Pseudomonadota</taxon>
        <taxon>Betaproteobacteria</taxon>
        <taxon>Burkholderiales</taxon>
        <taxon>Sphaerotilaceae</taxon>
        <taxon>Rubrivivax</taxon>
    </lineage>
</organism>
<keyword evidence="8" id="KW-0645">Protease</keyword>
<dbReference type="GO" id="GO:0006508">
    <property type="term" value="P:proteolysis"/>
    <property type="evidence" value="ECO:0007669"/>
    <property type="project" value="UniProtKB-KW"/>
</dbReference>
<comment type="subcellular location">
    <subcellularLocation>
        <location evidence="2">Cytoplasm</location>
    </subcellularLocation>
</comment>
<sequence>MGRVMAEPTPLFPETAPRRVHEGVTGDGHVLALREWGAAGGRPALVLHGGPGSGGSALLARVFDPARWRVLVPDQRGAGASRPRGATVRNTTEHLLADLRTLRHELGIARWTVVGGSWGATLALAHAADEPGAVDALLLRSAFLGRGEDLAAFFDASLAPAAWAALVDAAGVPAGAAVPELLAALQQALHGEHAEAAALAWRRWERALSSSAGDRGPVQGEDAAALADRYRVQVHYLRHGCWLRERPLLTRCAAVPAVATLLLHADDDRVCRPEGARSLAAALPGAALRWVPGAGHDPAHPAMAAASVGALAALAARGDFGGGA</sequence>
<comment type="caution">
    <text evidence="12">The sequence shown here is derived from an EMBL/GenBank/DDBJ whole genome shotgun (WGS) entry which is preliminary data.</text>
</comment>
<feature type="domain" description="AB hydrolase-1" evidence="11">
    <location>
        <begin position="45"/>
        <end position="297"/>
    </location>
</feature>
<protein>
    <recommendedName>
        <fullName evidence="5">Proline iminopeptidase</fullName>
        <ecNumber evidence="4">3.4.11.5</ecNumber>
    </recommendedName>
    <alternativeName>
        <fullName evidence="10">Prolyl aminopeptidase</fullName>
    </alternativeName>
</protein>
<evidence type="ECO:0000313" key="12">
    <source>
        <dbReference type="EMBL" id="TCP02628.1"/>
    </source>
</evidence>
<proteinExistence type="inferred from homology"/>
<keyword evidence="7" id="KW-0963">Cytoplasm</keyword>
<evidence type="ECO:0000256" key="5">
    <source>
        <dbReference type="ARBA" id="ARBA00021843"/>
    </source>
</evidence>
<evidence type="ECO:0000256" key="6">
    <source>
        <dbReference type="ARBA" id="ARBA00022438"/>
    </source>
</evidence>
<comment type="catalytic activity">
    <reaction evidence="1">
        <text>Release of N-terminal proline from a peptide.</text>
        <dbReference type="EC" id="3.4.11.5"/>
    </reaction>
</comment>
<keyword evidence="6 12" id="KW-0031">Aminopeptidase</keyword>
<evidence type="ECO:0000256" key="10">
    <source>
        <dbReference type="ARBA" id="ARBA00029605"/>
    </source>
</evidence>
<evidence type="ECO:0000256" key="9">
    <source>
        <dbReference type="ARBA" id="ARBA00022801"/>
    </source>
</evidence>
<dbReference type="EMBL" id="SLXD01000006">
    <property type="protein sequence ID" value="TCP02628.1"/>
    <property type="molecule type" value="Genomic_DNA"/>
</dbReference>
<evidence type="ECO:0000256" key="4">
    <source>
        <dbReference type="ARBA" id="ARBA00012568"/>
    </source>
</evidence>
<evidence type="ECO:0000313" key="13">
    <source>
        <dbReference type="Proteomes" id="UP000295106"/>
    </source>
</evidence>
<comment type="similarity">
    <text evidence="3">Belongs to the peptidase S33 family.</text>
</comment>
<dbReference type="Pfam" id="PF00561">
    <property type="entry name" value="Abhydrolase_1"/>
    <property type="match status" value="1"/>
</dbReference>
<dbReference type="PANTHER" id="PTHR43722:SF1">
    <property type="entry name" value="PROLINE IMINOPEPTIDASE"/>
    <property type="match status" value="1"/>
</dbReference>
<dbReference type="PRINTS" id="PR00793">
    <property type="entry name" value="PROAMNOPTASE"/>
</dbReference>
<reference evidence="12 13" key="1">
    <citation type="submission" date="2019-03" db="EMBL/GenBank/DDBJ databases">
        <title>Genomic Encyclopedia of Type Strains, Phase IV (KMG-IV): sequencing the most valuable type-strain genomes for metagenomic binning, comparative biology and taxonomic classification.</title>
        <authorList>
            <person name="Goeker M."/>
        </authorList>
    </citation>
    <scope>NUCLEOTIDE SEQUENCE [LARGE SCALE GENOMIC DNA]</scope>
    <source>
        <strain evidence="12 13">DSM 1709</strain>
    </source>
</reference>
<evidence type="ECO:0000256" key="3">
    <source>
        <dbReference type="ARBA" id="ARBA00010088"/>
    </source>
</evidence>